<organism evidence="5 6">
    <name type="scientific">Marinomonas piezotolerans</name>
    <dbReference type="NCBI Taxonomy" id="2213058"/>
    <lineage>
        <taxon>Bacteria</taxon>
        <taxon>Pseudomonadati</taxon>
        <taxon>Pseudomonadota</taxon>
        <taxon>Gammaproteobacteria</taxon>
        <taxon>Oceanospirillales</taxon>
        <taxon>Oceanospirillaceae</taxon>
        <taxon>Marinomonas</taxon>
    </lineage>
</organism>
<dbReference type="PANTHER" id="PTHR34874">
    <property type="entry name" value="PROTEIN YCHN"/>
    <property type="match status" value="1"/>
</dbReference>
<name>A0A370U5G6_9GAMM</name>
<dbReference type="AlphaFoldDB" id="A0A370U5G6"/>
<dbReference type="InterPro" id="IPR003787">
    <property type="entry name" value="Sulphur_relay_DsrE/F-like"/>
</dbReference>
<dbReference type="GO" id="GO:0097163">
    <property type="term" value="F:sulfur carrier activity"/>
    <property type="evidence" value="ECO:0007669"/>
    <property type="project" value="TreeGrafter"/>
</dbReference>
<dbReference type="EMBL" id="QKRA01000010">
    <property type="protein sequence ID" value="RDL43026.1"/>
    <property type="molecule type" value="Genomic_DNA"/>
</dbReference>
<evidence type="ECO:0000256" key="2">
    <source>
        <dbReference type="ARBA" id="ARBA00007067"/>
    </source>
</evidence>
<protein>
    <submittedName>
        <fullName evidence="5">Sulfurtransferase complex subunit TusD</fullName>
    </submittedName>
</protein>
<dbReference type="GO" id="GO:0016783">
    <property type="term" value="F:sulfurtransferase activity"/>
    <property type="evidence" value="ECO:0007669"/>
    <property type="project" value="InterPro"/>
</dbReference>
<gene>
    <name evidence="5" type="ORF">DN730_16120</name>
</gene>
<keyword evidence="3" id="KW-0963">Cytoplasm</keyword>
<keyword evidence="4 5" id="KW-0808">Transferase</keyword>
<sequence>MKFSLFITGSPTSTKACHSALDFALALMRGGDHSLAGVFFYEDATYIANQFAMPPRDECHIGQEWADFATQYEIPLYVCIAAAIRRGIVNDSEAKRYELDTSNLAKPYQLEGLGTLISLSSESDRIVRFR</sequence>
<evidence type="ECO:0000256" key="1">
    <source>
        <dbReference type="ARBA" id="ARBA00004496"/>
    </source>
</evidence>
<comment type="caution">
    <text evidence="5">The sequence shown here is derived from an EMBL/GenBank/DDBJ whole genome shotgun (WGS) entry which is preliminary data.</text>
</comment>
<dbReference type="NCBIfam" id="NF001237">
    <property type="entry name" value="PRK00207.1"/>
    <property type="match status" value="1"/>
</dbReference>
<evidence type="ECO:0000313" key="5">
    <source>
        <dbReference type="EMBL" id="RDL43026.1"/>
    </source>
</evidence>
<comment type="similarity">
    <text evidence="2">Belongs to the DsrE/TusD family.</text>
</comment>
<dbReference type="GO" id="GO:0002143">
    <property type="term" value="P:tRNA wobble position uridine thiolation"/>
    <property type="evidence" value="ECO:0007669"/>
    <property type="project" value="TreeGrafter"/>
</dbReference>
<dbReference type="Pfam" id="PF02635">
    <property type="entry name" value="DsrE"/>
    <property type="match status" value="1"/>
</dbReference>
<dbReference type="OrthoDB" id="9787483at2"/>
<comment type="subcellular location">
    <subcellularLocation>
        <location evidence="1">Cytoplasm</location>
    </subcellularLocation>
</comment>
<dbReference type="RefSeq" id="WP_115469178.1">
    <property type="nucleotide sequence ID" value="NZ_QKRA01000010.1"/>
</dbReference>
<dbReference type="InterPro" id="IPR027396">
    <property type="entry name" value="DsrEFH-like"/>
</dbReference>
<dbReference type="InterPro" id="IPR017463">
    <property type="entry name" value="Sulphur_relay_TusD/DsrE"/>
</dbReference>
<dbReference type="Proteomes" id="UP000254326">
    <property type="component" value="Unassembled WGS sequence"/>
</dbReference>
<proteinExistence type="inferred from homology"/>
<accession>A0A370U5G6</accession>
<dbReference type="GO" id="GO:1990228">
    <property type="term" value="C:sulfurtransferase complex"/>
    <property type="evidence" value="ECO:0007669"/>
    <property type="project" value="TreeGrafter"/>
</dbReference>
<dbReference type="NCBIfam" id="TIGR03012">
    <property type="entry name" value="sulf_tusD_dsrE"/>
    <property type="match status" value="1"/>
</dbReference>
<evidence type="ECO:0000313" key="6">
    <source>
        <dbReference type="Proteomes" id="UP000254326"/>
    </source>
</evidence>
<evidence type="ECO:0000256" key="3">
    <source>
        <dbReference type="ARBA" id="ARBA00022490"/>
    </source>
</evidence>
<evidence type="ECO:0000256" key="4">
    <source>
        <dbReference type="ARBA" id="ARBA00022679"/>
    </source>
</evidence>
<dbReference type="Gene3D" id="3.40.1260.10">
    <property type="entry name" value="DsrEFH-like"/>
    <property type="match status" value="1"/>
</dbReference>
<keyword evidence="6" id="KW-1185">Reference proteome</keyword>
<reference evidence="5 6" key="1">
    <citation type="submission" date="2018-06" db="EMBL/GenBank/DDBJ databases">
        <title>Marinomonas sp. YLB-05 draft genome sequence.</title>
        <authorList>
            <person name="Yu L."/>
            <person name="Tang X."/>
        </authorList>
    </citation>
    <scope>NUCLEOTIDE SEQUENCE [LARGE SCALE GENOMIC DNA]</scope>
    <source>
        <strain evidence="5 6">YLB-05</strain>
    </source>
</reference>
<dbReference type="SUPFAM" id="SSF75169">
    <property type="entry name" value="DsrEFH-like"/>
    <property type="match status" value="1"/>
</dbReference>
<dbReference type="PANTHER" id="PTHR34874:SF3">
    <property type="entry name" value="SULFURTRANSFERASE TUSD"/>
    <property type="match status" value="1"/>
</dbReference>